<reference evidence="2" key="1">
    <citation type="submission" date="2016-04" db="EMBL/GenBank/DDBJ databases">
        <authorList>
            <person name="Chen L."/>
            <person name="Zhuang W."/>
            <person name="Wang G."/>
        </authorList>
    </citation>
    <scope>NUCLEOTIDE SEQUENCE [LARGE SCALE GENOMIC DNA]</scope>
    <source>
        <strain evidence="2">17621</strain>
    </source>
</reference>
<sequence>MTIGFIHEQKAFLPELNAYVDFFAARGIQTTIIHPSGLHNTPCDVEWHFMGRHVRRNKNRVTIHEYASASAPPFSRLKDRIKKLINAKPDYRIFNNEYVLNRFQPHDNIPYGIRNYAIQSGVIPVIPIAQKKYDFVYVGTVDKSRKPELLLNCFASGSMKDHSLLVLSRHYDALATDYAAAINITFKGPVPYGDIYTHMQQARFGINYMPDVTPYNQQTSAKLLDYAACNMPVITSDYAWVRSFQKEYGGHYFYLQPALENFTWEKINSFTYTPPNLSSWTWEKQILQSGVLAFLESKFPILPNRHSV</sequence>
<organism evidence="1 2">
    <name type="scientific">Niastella yeongjuensis</name>
    <dbReference type="NCBI Taxonomy" id="354355"/>
    <lineage>
        <taxon>Bacteria</taxon>
        <taxon>Pseudomonadati</taxon>
        <taxon>Bacteroidota</taxon>
        <taxon>Chitinophagia</taxon>
        <taxon>Chitinophagales</taxon>
        <taxon>Chitinophagaceae</taxon>
        <taxon>Niastella</taxon>
    </lineage>
</organism>
<dbReference type="SUPFAM" id="SSF53756">
    <property type="entry name" value="UDP-Glycosyltransferase/glycogen phosphorylase"/>
    <property type="match status" value="1"/>
</dbReference>
<dbReference type="Gene3D" id="3.40.50.2000">
    <property type="entry name" value="Glycogen Phosphorylase B"/>
    <property type="match status" value="1"/>
</dbReference>
<evidence type="ECO:0000313" key="2">
    <source>
        <dbReference type="Proteomes" id="UP000192610"/>
    </source>
</evidence>
<dbReference type="OrthoDB" id="9813214at2"/>
<proteinExistence type="predicted"/>
<name>A0A1V9F085_9BACT</name>
<comment type="caution">
    <text evidence="1">The sequence shown here is derived from an EMBL/GenBank/DDBJ whole genome shotgun (WGS) entry which is preliminary data.</text>
</comment>
<dbReference type="EMBL" id="LVXG01000010">
    <property type="protein sequence ID" value="OQP51732.1"/>
    <property type="molecule type" value="Genomic_DNA"/>
</dbReference>
<dbReference type="Proteomes" id="UP000192610">
    <property type="component" value="Unassembled WGS sequence"/>
</dbReference>
<evidence type="ECO:0008006" key="3">
    <source>
        <dbReference type="Google" id="ProtNLM"/>
    </source>
</evidence>
<dbReference type="AlphaFoldDB" id="A0A1V9F085"/>
<accession>A0A1V9F085</accession>
<evidence type="ECO:0000313" key="1">
    <source>
        <dbReference type="EMBL" id="OQP51732.1"/>
    </source>
</evidence>
<gene>
    <name evidence="1" type="ORF">A4H97_26330</name>
</gene>
<dbReference type="STRING" id="354355.SAMN05660816_06847"/>
<keyword evidence="2" id="KW-1185">Reference proteome</keyword>
<protein>
    <recommendedName>
        <fullName evidence="3">Glycosyltransferase</fullName>
    </recommendedName>
</protein>
<dbReference type="RefSeq" id="WP_081198324.1">
    <property type="nucleotide sequence ID" value="NZ_FOCZ01000026.1"/>
</dbReference>